<dbReference type="Gene3D" id="1.10.10.10">
    <property type="entry name" value="Winged helix-like DNA-binding domain superfamily/Winged helix DNA-binding domain"/>
    <property type="match status" value="1"/>
</dbReference>
<dbReference type="AlphaFoldDB" id="A0A0E3S5F8"/>
<feature type="region of interest" description="Disordered" evidence="1">
    <location>
        <begin position="95"/>
        <end position="133"/>
    </location>
</feature>
<accession>A0A0E3S5F8</accession>
<proteinExistence type="predicted"/>
<dbReference type="Proteomes" id="UP000033072">
    <property type="component" value="Chromosome"/>
</dbReference>
<sequence>MSDEDAEKLFLQEKPTLALLFTGSMGKTYASVISKEIDSTFAHTTRILSKMERSGLIRFTFEGRIKFVELTEYGKEVETALQEFRNVIAKGSSLREDSLKTGGEGPEGKGRERDETEGKEVEGQEEETESEMKKDLDFLSVEILEKVRNLSNKIKSIHREAVEKGQSKEMVSRKLGPYSRDVKRLHSQIENAEIPVDETVVSALEEMERLLESYLKSSIPENT</sequence>
<dbReference type="PATRIC" id="fig|1434111.4.peg.1146"/>
<dbReference type="InterPro" id="IPR036390">
    <property type="entry name" value="WH_DNA-bd_sf"/>
</dbReference>
<evidence type="ECO:0000313" key="2">
    <source>
        <dbReference type="EMBL" id="AKB74158.1"/>
    </source>
</evidence>
<dbReference type="STRING" id="1434111.MSLAZ_0897"/>
<feature type="compositionally biased region" description="Basic and acidic residues" evidence="1">
    <location>
        <begin position="106"/>
        <end position="122"/>
    </location>
</feature>
<organism evidence="2 3">
    <name type="scientific">Methanosarcina lacustris Z-7289</name>
    <dbReference type="NCBI Taxonomy" id="1434111"/>
    <lineage>
        <taxon>Archaea</taxon>
        <taxon>Methanobacteriati</taxon>
        <taxon>Methanobacteriota</taxon>
        <taxon>Stenosarchaea group</taxon>
        <taxon>Methanomicrobia</taxon>
        <taxon>Methanosarcinales</taxon>
        <taxon>Methanosarcinaceae</taxon>
        <taxon>Methanosarcina</taxon>
    </lineage>
</organism>
<evidence type="ECO:0000313" key="3">
    <source>
        <dbReference type="Proteomes" id="UP000033072"/>
    </source>
</evidence>
<protein>
    <recommendedName>
        <fullName evidence="4">HTH marR-type domain-containing protein</fullName>
    </recommendedName>
</protein>
<gene>
    <name evidence="2" type="ORF">MSLAZ_0897</name>
</gene>
<evidence type="ECO:0000256" key="1">
    <source>
        <dbReference type="SAM" id="MobiDB-lite"/>
    </source>
</evidence>
<dbReference type="InterPro" id="IPR036388">
    <property type="entry name" value="WH-like_DNA-bd_sf"/>
</dbReference>
<reference evidence="2 3" key="1">
    <citation type="submission" date="2014-07" db="EMBL/GenBank/DDBJ databases">
        <title>Methanogenic archaea and the global carbon cycle.</title>
        <authorList>
            <person name="Henriksen J.R."/>
            <person name="Luke J."/>
            <person name="Reinhart S."/>
            <person name="Benedict M.N."/>
            <person name="Youngblut N.D."/>
            <person name="Metcalf M.E."/>
            <person name="Whitaker R.J."/>
            <person name="Metcalf W.W."/>
        </authorList>
    </citation>
    <scope>NUCLEOTIDE SEQUENCE [LARGE SCALE GENOMIC DNA]</scope>
    <source>
        <strain evidence="2 3">Z-7289</strain>
    </source>
</reference>
<dbReference type="EMBL" id="CP009515">
    <property type="protein sequence ID" value="AKB74158.1"/>
    <property type="molecule type" value="Genomic_DNA"/>
</dbReference>
<keyword evidence="3" id="KW-1185">Reference proteome</keyword>
<dbReference type="GeneID" id="24805609"/>
<dbReference type="KEGG" id="mls:MSLAZ_0897"/>
<dbReference type="HOGENOM" id="CLU_1465080_0_0_2"/>
<dbReference type="SUPFAM" id="SSF46785">
    <property type="entry name" value="Winged helix' DNA-binding domain"/>
    <property type="match status" value="1"/>
</dbReference>
<evidence type="ECO:0008006" key="4">
    <source>
        <dbReference type="Google" id="ProtNLM"/>
    </source>
</evidence>
<name>A0A0E3S5F8_9EURY</name>
<dbReference type="RefSeq" id="WP_048124924.1">
    <property type="nucleotide sequence ID" value="NZ_CP009515.1"/>
</dbReference>
<dbReference type="OrthoDB" id="147738at2157"/>